<reference evidence="3 4" key="1">
    <citation type="submission" date="2019-02" db="EMBL/GenBank/DDBJ databases">
        <title>Deep-cultivation of Planctomycetes and their phenomic and genomic characterization uncovers novel biology.</title>
        <authorList>
            <person name="Wiegand S."/>
            <person name="Jogler M."/>
            <person name="Boedeker C."/>
            <person name="Pinto D."/>
            <person name="Vollmers J."/>
            <person name="Rivas-Marin E."/>
            <person name="Kohn T."/>
            <person name="Peeters S.H."/>
            <person name="Heuer A."/>
            <person name="Rast P."/>
            <person name="Oberbeckmann S."/>
            <person name="Bunk B."/>
            <person name="Jeske O."/>
            <person name="Meyerdierks A."/>
            <person name="Storesund J.E."/>
            <person name="Kallscheuer N."/>
            <person name="Luecker S."/>
            <person name="Lage O.M."/>
            <person name="Pohl T."/>
            <person name="Merkel B.J."/>
            <person name="Hornburger P."/>
            <person name="Mueller R.-W."/>
            <person name="Bruemmer F."/>
            <person name="Labrenz M."/>
            <person name="Spormann A.M."/>
            <person name="Op den Camp H."/>
            <person name="Overmann J."/>
            <person name="Amann R."/>
            <person name="Jetten M.S.M."/>
            <person name="Mascher T."/>
            <person name="Medema M.H."/>
            <person name="Devos D.P."/>
            <person name="Kaster A.-K."/>
            <person name="Ovreas L."/>
            <person name="Rohde M."/>
            <person name="Galperin M.Y."/>
            <person name="Jogler C."/>
        </authorList>
    </citation>
    <scope>NUCLEOTIDE SEQUENCE [LARGE SCALE GENOMIC DNA]</scope>
    <source>
        <strain evidence="3 4">Spa11</strain>
    </source>
</reference>
<evidence type="ECO:0000313" key="3">
    <source>
        <dbReference type="EMBL" id="QDV72639.1"/>
    </source>
</evidence>
<dbReference type="Pfam" id="PF01345">
    <property type="entry name" value="DUF11"/>
    <property type="match status" value="1"/>
</dbReference>
<dbReference type="PANTHER" id="PTHR35902">
    <property type="entry name" value="S-LAYER DOMAIN-LIKE PROTEIN-RELATED"/>
    <property type="match status" value="1"/>
</dbReference>
<dbReference type="Proteomes" id="UP000316426">
    <property type="component" value="Chromosome"/>
</dbReference>
<dbReference type="EMBL" id="CP036349">
    <property type="protein sequence ID" value="QDV72639.1"/>
    <property type="molecule type" value="Genomic_DNA"/>
</dbReference>
<sequence>MFQLSRRSPKAWRVALVAALLTGGCASLPRIDPSGRRLLVWPERQASTVSPSLATTGNVTVPPVFAGAVPPPTLPPMPGAPAGPVAVTAQSPVEEQLTITPSRVLAPVGSEVILKAGVCYKDGYLRTNRRIEWMLGQEGAGQFVTVGERGEMDFMRLPWERPNKVDNSYVVGYTTPFNVCLRRGTDDTTDDVQVRTGEAWVTVSSASEGVSYVTATAPETGNWEARRNTAAIYWVDAQWQLPPPTVLQPGQVGTLTTTVTRKTDGAPLEGWLVRYEVTRGDTARLGYESGQLSEVTTDSNGRAQVQISPTDDQPGTAQVKVTVIRPAKSAPMAAPRLELGGGETVVSWTPTAVQPIGPPVSGGITSPPITGGGSPNPPAPFEPPPTGGGDTLGETTPQIGPRIELVLRRASTGAVRVGDPIPATIELLNTGDQPTQNMRLSVEFDRGLSSPQDTMGRYRLERSDLPTLAPGESRTVDLDFSAVEVGEQCYRVQVTADGMASAADRQCVTVESEAPAARPQVRIQSALDAVGEVGQQLSYLVTVYNDGSAPVEDLTIEVVADRQLDAVQATSGSSPAPGGVRWEGETIPAGGSMQFEVQFDCESATDLAKVTTWVSQAGVDLGQKTDGIEIRPARPATTPETTPEPAAPRGDLEGVLSSTANPAKVGQPATLNLTITNRSGADLGNVQYRLVFETNRIQPTVPAGAQQNQNTIEFPAVGSLAAGETFRIAVPYTPVQQGLTTVWLEMRSGADGATATATESISISPR</sequence>
<proteinExistence type="predicted"/>
<keyword evidence="4" id="KW-1185">Reference proteome</keyword>
<dbReference type="InterPro" id="IPR001434">
    <property type="entry name" value="OmcB-like_DUF11"/>
</dbReference>
<evidence type="ECO:0000256" key="1">
    <source>
        <dbReference type="SAM" id="MobiDB-lite"/>
    </source>
</evidence>
<name>A0A518K4B8_9BACT</name>
<feature type="compositionally biased region" description="Low complexity" evidence="1">
    <location>
        <begin position="633"/>
        <end position="649"/>
    </location>
</feature>
<dbReference type="Gene3D" id="2.60.40.10">
    <property type="entry name" value="Immunoglobulins"/>
    <property type="match status" value="3"/>
</dbReference>
<organism evidence="3 4">
    <name type="scientific">Botrimarina mediterranea</name>
    <dbReference type="NCBI Taxonomy" id="2528022"/>
    <lineage>
        <taxon>Bacteria</taxon>
        <taxon>Pseudomonadati</taxon>
        <taxon>Planctomycetota</taxon>
        <taxon>Planctomycetia</taxon>
        <taxon>Pirellulales</taxon>
        <taxon>Lacipirellulaceae</taxon>
        <taxon>Botrimarina</taxon>
    </lineage>
</organism>
<evidence type="ECO:0000313" key="4">
    <source>
        <dbReference type="Proteomes" id="UP000316426"/>
    </source>
</evidence>
<evidence type="ECO:0000259" key="2">
    <source>
        <dbReference type="Pfam" id="PF01345"/>
    </source>
</evidence>
<protein>
    <recommendedName>
        <fullName evidence="2">DUF11 domain-containing protein</fullName>
    </recommendedName>
</protein>
<gene>
    <name evidence="3" type="ORF">Spa11_08200</name>
</gene>
<feature type="region of interest" description="Disordered" evidence="1">
    <location>
        <begin position="352"/>
        <end position="397"/>
    </location>
</feature>
<feature type="region of interest" description="Disordered" evidence="1">
    <location>
        <begin position="625"/>
        <end position="663"/>
    </location>
</feature>
<dbReference type="RefSeq" id="WP_145108244.1">
    <property type="nucleotide sequence ID" value="NZ_CP036349.1"/>
</dbReference>
<dbReference type="PROSITE" id="PS51257">
    <property type="entry name" value="PROKAR_LIPOPROTEIN"/>
    <property type="match status" value="1"/>
</dbReference>
<dbReference type="KEGG" id="bmei:Spa11_08200"/>
<dbReference type="AlphaFoldDB" id="A0A518K4B8"/>
<dbReference type="InterPro" id="IPR013783">
    <property type="entry name" value="Ig-like_fold"/>
</dbReference>
<dbReference type="SUPFAM" id="SSF49373">
    <property type="entry name" value="Invasin/intimin cell-adhesion fragments"/>
    <property type="match status" value="1"/>
</dbReference>
<dbReference type="InterPro" id="IPR008964">
    <property type="entry name" value="Invasin/intimin_cell_adhesion"/>
</dbReference>
<accession>A0A518K4B8</accession>
<feature type="compositionally biased region" description="Pro residues" evidence="1">
    <location>
        <begin position="375"/>
        <end position="386"/>
    </location>
</feature>
<feature type="domain" description="DUF11" evidence="2">
    <location>
        <begin position="529"/>
        <end position="615"/>
    </location>
</feature>